<evidence type="ECO:0008006" key="4">
    <source>
        <dbReference type="Google" id="ProtNLM"/>
    </source>
</evidence>
<proteinExistence type="predicted"/>
<accession>A0A7M7K165</accession>
<evidence type="ECO:0000256" key="1">
    <source>
        <dbReference type="SAM" id="MobiDB-lite"/>
    </source>
</evidence>
<feature type="compositionally biased region" description="Low complexity" evidence="1">
    <location>
        <begin position="383"/>
        <end position="398"/>
    </location>
</feature>
<dbReference type="RefSeq" id="XP_022660126.1">
    <property type="nucleotide sequence ID" value="XM_022804391.1"/>
</dbReference>
<dbReference type="EnsemblMetazoa" id="XM_022804391">
    <property type="protein sequence ID" value="XP_022660126"/>
    <property type="gene ID" value="LOC111249920"/>
</dbReference>
<reference evidence="2" key="1">
    <citation type="submission" date="2021-01" db="UniProtKB">
        <authorList>
            <consortium name="EnsemblMetazoa"/>
        </authorList>
    </citation>
    <scope>IDENTIFICATION</scope>
</reference>
<keyword evidence="3" id="KW-1185">Reference proteome</keyword>
<dbReference type="AlphaFoldDB" id="A0A7M7K165"/>
<feature type="compositionally biased region" description="Low complexity" evidence="1">
    <location>
        <begin position="323"/>
        <end position="354"/>
    </location>
</feature>
<feature type="region of interest" description="Disordered" evidence="1">
    <location>
        <begin position="322"/>
        <end position="398"/>
    </location>
</feature>
<dbReference type="PANTHER" id="PTHR33964">
    <property type="entry name" value="RE45066P-RELATED"/>
    <property type="match status" value="1"/>
</dbReference>
<feature type="region of interest" description="Disordered" evidence="1">
    <location>
        <begin position="418"/>
        <end position="448"/>
    </location>
</feature>
<dbReference type="KEGG" id="vde:111249920"/>
<evidence type="ECO:0000313" key="2">
    <source>
        <dbReference type="EnsemblMetazoa" id="XP_022660126"/>
    </source>
</evidence>
<dbReference type="Proteomes" id="UP000594260">
    <property type="component" value="Unplaced"/>
</dbReference>
<dbReference type="InParanoid" id="A0A7M7K165"/>
<dbReference type="GeneID" id="111249920"/>
<sequence>MKPKKKQISSDKHWFASDPTKMCWMKTCHALKDLSAAFTNGPYVKQQPCKKEIRISSRVKRAVACSQTTHIWFILVMLAYFPRNSIARPSDCAPRLRNCTEMVRPFLHDLKYMFPTTINDVDNMCKMWSDFVDCVRRYTKDCATQEQRNRFNQAVGDSVDTVHAICSSDKYQKEYLQSASCFRKVSVDNCGSHYNDLVEEVTNAVANNDHICCSYSKFRSCVSEPLLRLCGSRARTIMDHSMDFLIHRCSSKSFSLSYECPKSRGRVVFNESLTDAVPSTLAPSHTDMLPPTVVRSTFPTVTMTSSDQHDLRSDFMEGFIRASGSPGSVSPSSGSPWGSSFSSDSSGSPANGSGDRNRRLGAHADFAGDQSRKSKMSSSTNHNRSLGSSGFISSSSSSNIGRAGSSLFGSSMDYSSVSGTVSQTSSGRDRSPNSGRSNRPHSFASSRLQRNYESVGSSASLICTNCLRTTLALVLFVLAIL</sequence>
<organism evidence="2 3">
    <name type="scientific">Varroa destructor</name>
    <name type="common">Honeybee mite</name>
    <dbReference type="NCBI Taxonomy" id="109461"/>
    <lineage>
        <taxon>Eukaryota</taxon>
        <taxon>Metazoa</taxon>
        <taxon>Ecdysozoa</taxon>
        <taxon>Arthropoda</taxon>
        <taxon>Chelicerata</taxon>
        <taxon>Arachnida</taxon>
        <taxon>Acari</taxon>
        <taxon>Parasitiformes</taxon>
        <taxon>Mesostigmata</taxon>
        <taxon>Gamasina</taxon>
        <taxon>Dermanyssoidea</taxon>
        <taxon>Varroidae</taxon>
        <taxon>Varroa</taxon>
    </lineage>
</organism>
<evidence type="ECO:0000313" key="3">
    <source>
        <dbReference type="Proteomes" id="UP000594260"/>
    </source>
</evidence>
<dbReference type="OrthoDB" id="10051804at2759"/>
<dbReference type="PANTHER" id="PTHR33964:SF9">
    <property type="match status" value="1"/>
</dbReference>
<protein>
    <recommendedName>
        <fullName evidence="4">DUF19 domain-containing protein</fullName>
    </recommendedName>
</protein>
<name>A0A7M7K165_VARDE</name>